<dbReference type="RefSeq" id="WP_097008022.1">
    <property type="nucleotide sequence ID" value="NZ_OBEJ01000001.1"/>
</dbReference>
<keyword evidence="2" id="KW-0472">Membrane</keyword>
<dbReference type="Proteomes" id="UP000219453">
    <property type="component" value="Unassembled WGS sequence"/>
</dbReference>
<evidence type="ECO:0000313" key="3">
    <source>
        <dbReference type="EMBL" id="SNZ06152.1"/>
    </source>
</evidence>
<protein>
    <submittedName>
        <fullName evidence="3">Uncharacterized protein</fullName>
    </submittedName>
</protein>
<dbReference type="AlphaFoldDB" id="A0A285N9J1"/>
<dbReference type="EMBL" id="OBEJ01000001">
    <property type="protein sequence ID" value="SNZ06152.1"/>
    <property type="molecule type" value="Genomic_DNA"/>
</dbReference>
<sequence length="316" mass="34188">MSDNDDDLLDELEDAEEIHPSDDDQDESDRTEWAKSIGESIGAVPMWVLLKLGLLAIGVAKGILKWIPGRSKIYRGMIKNGTEQLYKQTGAAVIVLTIYGDGYLVPRPAEIDREEGVVRTNNDEEWTLSELSPLRLGDAPVVVGVADDHELASPIAARVAEAADLNFWDRVQPVRETSDGLEEVDYQSPQQVVADGGDDEMHQTFDDVLVDARNPLDRATGWIVSMRKGYELHWSQSSSEAMKKQEDRGRLSEMDPDQYRKQAIRTAALVLGGVALGLFGPALAAQVAGGAAGAATGGIGVSLWVQPDVLLGGGIL</sequence>
<keyword evidence="2" id="KW-1133">Transmembrane helix</keyword>
<keyword evidence="4" id="KW-1185">Reference proteome</keyword>
<evidence type="ECO:0000256" key="1">
    <source>
        <dbReference type="SAM" id="MobiDB-lite"/>
    </source>
</evidence>
<evidence type="ECO:0000313" key="4">
    <source>
        <dbReference type="Proteomes" id="UP000219453"/>
    </source>
</evidence>
<gene>
    <name evidence="3" type="ORF">SAMN06269185_1067</name>
</gene>
<name>A0A285N9J1_NATPI</name>
<feature type="transmembrane region" description="Helical" evidence="2">
    <location>
        <begin position="44"/>
        <end position="64"/>
    </location>
</feature>
<feature type="compositionally biased region" description="Basic and acidic residues" evidence="1">
    <location>
        <begin position="17"/>
        <end position="33"/>
    </location>
</feature>
<dbReference type="OrthoDB" id="351282at2157"/>
<keyword evidence="2" id="KW-0812">Transmembrane</keyword>
<proteinExistence type="predicted"/>
<organism evidence="3 4">
    <name type="scientific">Natronoarchaeum philippinense</name>
    <dbReference type="NCBI Taxonomy" id="558529"/>
    <lineage>
        <taxon>Archaea</taxon>
        <taxon>Methanobacteriati</taxon>
        <taxon>Methanobacteriota</taxon>
        <taxon>Stenosarchaea group</taxon>
        <taxon>Halobacteria</taxon>
        <taxon>Halobacteriales</taxon>
        <taxon>Natronoarchaeaceae</taxon>
    </lineage>
</organism>
<accession>A0A285N9J1</accession>
<feature type="compositionally biased region" description="Acidic residues" evidence="1">
    <location>
        <begin position="1"/>
        <end position="16"/>
    </location>
</feature>
<feature type="region of interest" description="Disordered" evidence="1">
    <location>
        <begin position="1"/>
        <end position="33"/>
    </location>
</feature>
<reference evidence="3 4" key="1">
    <citation type="submission" date="2017-09" db="EMBL/GenBank/DDBJ databases">
        <authorList>
            <person name="Ehlers B."/>
            <person name="Leendertz F.H."/>
        </authorList>
    </citation>
    <scope>NUCLEOTIDE SEQUENCE [LARGE SCALE GENOMIC DNA]</scope>
    <source>
        <strain evidence="3 4">DSM 27208</strain>
    </source>
</reference>
<evidence type="ECO:0000256" key="2">
    <source>
        <dbReference type="SAM" id="Phobius"/>
    </source>
</evidence>